<dbReference type="InterPro" id="IPR036136">
    <property type="entry name" value="Nit/Sulf_reduc_fer-like_dom_sf"/>
</dbReference>
<dbReference type="PRINTS" id="PR00397">
    <property type="entry name" value="SIROHAEM"/>
</dbReference>
<dbReference type="PANTHER" id="PTHR32439:SF0">
    <property type="entry name" value="FERREDOXIN--NITRITE REDUCTASE, CHLOROPLASTIC"/>
    <property type="match status" value="1"/>
</dbReference>
<evidence type="ECO:0000256" key="5">
    <source>
        <dbReference type="ARBA" id="ARBA00022617"/>
    </source>
</evidence>
<keyword evidence="6" id="KW-0479">Metal-binding</keyword>
<dbReference type="EC" id="1.7.7.1" evidence="10"/>
<dbReference type="GO" id="GO:0020037">
    <property type="term" value="F:heme binding"/>
    <property type="evidence" value="ECO:0007669"/>
    <property type="project" value="InterPro"/>
</dbReference>
<feature type="domain" description="Nitrite/Sulfite reductase ferredoxin-like" evidence="15">
    <location>
        <begin position="238"/>
        <end position="304"/>
    </location>
</feature>
<evidence type="ECO:0000256" key="11">
    <source>
        <dbReference type="ARBA" id="ARBA00040459"/>
    </source>
</evidence>
<dbReference type="GO" id="GO:0048307">
    <property type="term" value="F:ferredoxin-nitrite reductase activity"/>
    <property type="evidence" value="ECO:0007669"/>
    <property type="project" value="UniProtKB-EC"/>
</dbReference>
<evidence type="ECO:0000256" key="2">
    <source>
        <dbReference type="ARBA" id="ARBA00005096"/>
    </source>
</evidence>
<dbReference type="SUPFAM" id="SSF55124">
    <property type="entry name" value="Nitrite/Sulfite reductase N-terminal domain-like"/>
    <property type="match status" value="2"/>
</dbReference>
<feature type="domain" description="Nitrite/sulphite reductase 4Fe-4S" evidence="14">
    <location>
        <begin position="574"/>
        <end position="673"/>
    </location>
</feature>
<keyword evidence="8" id="KW-0408">Iron</keyword>
<dbReference type="Gene3D" id="3.90.480.20">
    <property type="match status" value="1"/>
</dbReference>
<dbReference type="InterPro" id="IPR005117">
    <property type="entry name" value="NiRdtase/SiRdtase_haem-b_fer"/>
</dbReference>
<sequence length="699" mass="77346">MSHVTWAEIDGTAAKLCHHICTYGAMYRKRGQFWSFDKGVTGPLSSAADQYFRIVWTPTEARSSLVWQDLLRKPSAELQRRSSTMHCYAPVLPSNSSVAGLRAAPSCKAAAGRRPARTSAVAAPEAPAEPRSFAPSNDWGVYEAEPLTPELAKRIEEAGIDFENSQLKWLSNSGRERALAPKINKAEKTKNEKHGITAWEDVGELGRLVREGKTKWEDLGLDDIDVRLKWAGLFHRRKRAPGTFMMRLKVPNGEATTKQLHYLAEATGMLGPDGCGDITTRANFQIRGMTLAEADIIFHGLQEVGLSSVQSGMDNVRNMTGSPIAGIDPHEFLDVRGLNYELNDMITNYGKGNAALASLPRKINIGLSPSRDDFPHTHINDVGLVACQHPETGEIGFNVELGGYFSTKRNAMSIFGNTFLAQDQVVDYCQRTLETFRDLGRREDRQKTRLMWLVEEMGVDAYREEVGRRMGVQLRTGFHPEYADKWERRSVLGIHPQKQEGLFWVGANVPAGRITADDYQAFGDIAEKYGDGTIRLTVEQDILWPNIPEKNLESMQKEPLFQKFKIFPGNLEGSLVSCTGAQFCGLAVIETKNRAMHIVKKLEEQLDTPKPVRIHWTGCPNSCGQVQVADIGLMGGPAKLNGKATEGVRIFVGGTIGQDPTFASEFEKGIACDESILLPKLKSILVEKFGAKEKALSPA</sequence>
<comment type="pathway">
    <text evidence="2">Nitrogen metabolism; nitrate reduction (assimilation).</text>
</comment>
<dbReference type="GO" id="GO:0051539">
    <property type="term" value="F:4 iron, 4 sulfur cluster binding"/>
    <property type="evidence" value="ECO:0007669"/>
    <property type="project" value="UniProtKB-KW"/>
</dbReference>
<accession>A0AAW1RPB1</accession>
<comment type="caution">
    <text evidence="16">The sequence shown here is derived from an EMBL/GenBank/DDBJ whole genome shotgun (WGS) entry which is preliminary data.</text>
</comment>
<dbReference type="SUPFAM" id="SSF56014">
    <property type="entry name" value="Nitrite and sulphite reductase 4Fe-4S domain-like"/>
    <property type="match status" value="2"/>
</dbReference>
<keyword evidence="7" id="KW-0560">Oxidoreductase</keyword>
<dbReference type="GO" id="GO:0046872">
    <property type="term" value="F:metal ion binding"/>
    <property type="evidence" value="ECO:0007669"/>
    <property type="project" value="UniProtKB-KW"/>
</dbReference>
<evidence type="ECO:0000256" key="9">
    <source>
        <dbReference type="ARBA" id="ARBA00023014"/>
    </source>
</evidence>
<dbReference type="InterPro" id="IPR045854">
    <property type="entry name" value="NO2/SO3_Rdtase_4Fe4S_sf"/>
</dbReference>
<evidence type="ECO:0000256" key="3">
    <source>
        <dbReference type="ARBA" id="ARBA00010429"/>
    </source>
</evidence>
<keyword evidence="5" id="KW-0349">Heme</keyword>
<dbReference type="InterPro" id="IPR051329">
    <property type="entry name" value="NIR_SIR_4Fe-4S"/>
</dbReference>
<evidence type="ECO:0000256" key="13">
    <source>
        <dbReference type="SAM" id="MobiDB-lite"/>
    </source>
</evidence>
<comment type="similarity">
    <text evidence="3">Belongs to the nitrite and sulfite reductase 4Fe-4S domain family.</text>
</comment>
<evidence type="ECO:0000256" key="1">
    <source>
        <dbReference type="ARBA" id="ARBA00001929"/>
    </source>
</evidence>
<evidence type="ECO:0000256" key="6">
    <source>
        <dbReference type="ARBA" id="ARBA00022723"/>
    </source>
</evidence>
<evidence type="ECO:0000259" key="14">
    <source>
        <dbReference type="Pfam" id="PF01077"/>
    </source>
</evidence>
<dbReference type="InterPro" id="IPR006067">
    <property type="entry name" value="NO2/SO3_Rdtase_4Fe4S_dom"/>
</dbReference>
<dbReference type="PANTHER" id="PTHR32439">
    <property type="entry name" value="FERREDOXIN--NITRITE REDUCTASE, CHLOROPLASTIC"/>
    <property type="match status" value="1"/>
</dbReference>
<feature type="domain" description="Nitrite/sulphite reductase 4Fe-4S" evidence="14">
    <location>
        <begin position="313"/>
        <end position="473"/>
    </location>
</feature>
<dbReference type="InterPro" id="IPR006066">
    <property type="entry name" value="NO2/SO3_Rdtase_FeS/sirohaem_BS"/>
</dbReference>
<comment type="cofactor">
    <cofactor evidence="1">
        <name>siroheme</name>
        <dbReference type="ChEBI" id="CHEBI:60052"/>
    </cofactor>
</comment>
<feature type="region of interest" description="Disordered" evidence="13">
    <location>
        <begin position="119"/>
        <end position="139"/>
    </location>
</feature>
<gene>
    <name evidence="16" type="ORF">WJX74_005645</name>
</gene>
<reference evidence="16 17" key="1">
    <citation type="journal article" date="2024" name="Nat. Commun.">
        <title>Phylogenomics reveals the evolutionary origins of lichenization in chlorophyte algae.</title>
        <authorList>
            <person name="Puginier C."/>
            <person name="Libourel C."/>
            <person name="Otte J."/>
            <person name="Skaloud P."/>
            <person name="Haon M."/>
            <person name="Grisel S."/>
            <person name="Petersen M."/>
            <person name="Berrin J.G."/>
            <person name="Delaux P.M."/>
            <person name="Dal Grande F."/>
            <person name="Keller J."/>
        </authorList>
    </citation>
    <scope>NUCLEOTIDE SEQUENCE [LARGE SCALE GENOMIC DNA]</scope>
    <source>
        <strain evidence="16 17">SAG 2145</strain>
    </source>
</reference>
<dbReference type="AlphaFoldDB" id="A0AAW1RPB1"/>
<evidence type="ECO:0000313" key="16">
    <source>
        <dbReference type="EMBL" id="KAK9835672.1"/>
    </source>
</evidence>
<keyword evidence="4" id="KW-0004">4Fe-4S</keyword>
<protein>
    <recommendedName>
        <fullName evidence="11">Ferredoxin--nitrite reductase, chloroplastic</fullName>
        <ecNumber evidence="10">1.7.7.1</ecNumber>
    </recommendedName>
</protein>
<evidence type="ECO:0000256" key="12">
    <source>
        <dbReference type="ARBA" id="ARBA00048538"/>
    </source>
</evidence>
<proteinExistence type="inferred from homology"/>
<evidence type="ECO:0000259" key="15">
    <source>
        <dbReference type="Pfam" id="PF03460"/>
    </source>
</evidence>
<organism evidence="16 17">
    <name type="scientific">Apatococcus lobatus</name>
    <dbReference type="NCBI Taxonomy" id="904363"/>
    <lineage>
        <taxon>Eukaryota</taxon>
        <taxon>Viridiplantae</taxon>
        <taxon>Chlorophyta</taxon>
        <taxon>core chlorophytes</taxon>
        <taxon>Trebouxiophyceae</taxon>
        <taxon>Chlorellales</taxon>
        <taxon>Chlorellaceae</taxon>
        <taxon>Apatococcus</taxon>
    </lineage>
</organism>
<dbReference type="Gene3D" id="3.30.413.10">
    <property type="entry name" value="Sulfite Reductase Hemoprotein, domain 1"/>
    <property type="match status" value="2"/>
</dbReference>
<name>A0AAW1RPB1_9CHLO</name>
<evidence type="ECO:0000256" key="8">
    <source>
        <dbReference type="ARBA" id="ARBA00023004"/>
    </source>
</evidence>
<feature type="domain" description="Nitrite/Sulfite reductase ferredoxin-like" evidence="15">
    <location>
        <begin position="495"/>
        <end position="559"/>
    </location>
</feature>
<evidence type="ECO:0000256" key="4">
    <source>
        <dbReference type="ARBA" id="ARBA00022485"/>
    </source>
</evidence>
<dbReference type="EMBL" id="JALJOS010000008">
    <property type="protein sequence ID" value="KAK9835672.1"/>
    <property type="molecule type" value="Genomic_DNA"/>
</dbReference>
<comment type="catalytic activity">
    <reaction evidence="12">
        <text>6 oxidized [2Fe-2S]-[ferredoxin] + NH4(+) + 2 H2O = nitrite + 6 reduced [2Fe-2S]-[ferredoxin] + 8 H(+)</text>
        <dbReference type="Rhea" id="RHEA:18041"/>
        <dbReference type="Rhea" id="RHEA-COMP:10000"/>
        <dbReference type="Rhea" id="RHEA-COMP:10001"/>
        <dbReference type="ChEBI" id="CHEBI:15377"/>
        <dbReference type="ChEBI" id="CHEBI:15378"/>
        <dbReference type="ChEBI" id="CHEBI:16301"/>
        <dbReference type="ChEBI" id="CHEBI:28938"/>
        <dbReference type="ChEBI" id="CHEBI:33737"/>
        <dbReference type="ChEBI" id="CHEBI:33738"/>
        <dbReference type="EC" id="1.7.7.1"/>
    </reaction>
</comment>
<evidence type="ECO:0000256" key="7">
    <source>
        <dbReference type="ARBA" id="ARBA00023002"/>
    </source>
</evidence>
<dbReference type="Pfam" id="PF01077">
    <property type="entry name" value="NIR_SIR"/>
    <property type="match status" value="2"/>
</dbReference>
<keyword evidence="17" id="KW-1185">Reference proteome</keyword>
<feature type="compositionally biased region" description="Low complexity" evidence="13">
    <location>
        <begin position="119"/>
        <end position="135"/>
    </location>
</feature>
<dbReference type="Proteomes" id="UP001438707">
    <property type="component" value="Unassembled WGS sequence"/>
</dbReference>
<dbReference type="Pfam" id="PF03460">
    <property type="entry name" value="NIR_SIR_ferr"/>
    <property type="match status" value="2"/>
</dbReference>
<keyword evidence="9" id="KW-0411">Iron-sulfur</keyword>
<evidence type="ECO:0000256" key="10">
    <source>
        <dbReference type="ARBA" id="ARBA00038893"/>
    </source>
</evidence>
<dbReference type="PROSITE" id="PS00365">
    <property type="entry name" value="NIR_SIR"/>
    <property type="match status" value="1"/>
</dbReference>
<evidence type="ECO:0000313" key="17">
    <source>
        <dbReference type="Proteomes" id="UP001438707"/>
    </source>
</evidence>